<evidence type="ECO:0000256" key="3">
    <source>
        <dbReference type="PIRSR" id="PIRSR006241-50"/>
    </source>
</evidence>
<comment type="caution">
    <text evidence="5">The sequence shown here is derived from an EMBL/GenBank/DDBJ whole genome shotgun (WGS) entry which is preliminary data.</text>
</comment>
<keyword evidence="5" id="KW-0670">Pyruvate</keyword>
<reference evidence="6" key="2">
    <citation type="submission" date="2016-02" db="EMBL/GenBank/DDBJ databases">
        <title>Draft genome sequence of five rapidly growing Mycobacterium species.</title>
        <authorList>
            <person name="Katahira K."/>
            <person name="Gotou Y."/>
            <person name="Iida K."/>
            <person name="Ogura Y."/>
            <person name="Hayashi T."/>
        </authorList>
    </citation>
    <scope>NUCLEOTIDE SEQUENCE [LARGE SCALE GENOMIC DNA]</scope>
    <source>
        <strain evidence="6">JCM15654</strain>
    </source>
</reference>
<dbReference type="Gene3D" id="3.20.20.150">
    <property type="entry name" value="Divalent-metal-dependent TIM barrel enzymes"/>
    <property type="match status" value="1"/>
</dbReference>
<dbReference type="GO" id="GO:0046487">
    <property type="term" value="P:glyoxylate metabolic process"/>
    <property type="evidence" value="ECO:0007669"/>
    <property type="project" value="TreeGrafter"/>
</dbReference>
<feature type="active site" description="Proton donor/acceptor" evidence="3">
    <location>
        <position position="163"/>
    </location>
</feature>
<dbReference type="EMBL" id="BCSX01000001">
    <property type="protein sequence ID" value="GAS85917.1"/>
    <property type="molecule type" value="Genomic_DNA"/>
</dbReference>
<gene>
    <name evidence="5" type="ORF">RMCB_0013</name>
</gene>
<dbReference type="PANTHER" id="PTHR43489:SF6">
    <property type="entry name" value="HYDROXYPYRUVATE ISOMERASE-RELATED"/>
    <property type="match status" value="1"/>
</dbReference>
<dbReference type="InterPro" id="IPR026040">
    <property type="entry name" value="HyI-like"/>
</dbReference>
<comment type="similarity">
    <text evidence="2">Belongs to the hyi family.</text>
</comment>
<feature type="domain" description="Xylose isomerase-like TIM barrel" evidence="4">
    <location>
        <begin position="36"/>
        <end position="278"/>
    </location>
</feature>
<keyword evidence="6" id="KW-1185">Reference proteome</keyword>
<dbReference type="Proteomes" id="UP000069620">
    <property type="component" value="Unassembled WGS sequence"/>
</dbReference>
<keyword evidence="1 2" id="KW-0413">Isomerase</keyword>
<reference evidence="6" key="1">
    <citation type="journal article" date="2016" name="Genome Announc.">
        <title>Draft Genome Sequences of Five Rapidly Growing Mycobacterium Species, M. thermoresistibile, M. fortuitum subsp. acetamidolyticum, M. canariasense, M. brisbanense, and M. novocastrense.</title>
        <authorList>
            <person name="Katahira K."/>
            <person name="Ogura Y."/>
            <person name="Gotoh Y."/>
            <person name="Hayashi T."/>
        </authorList>
    </citation>
    <scope>NUCLEOTIDE SEQUENCE [LARGE SCALE GENOMIC DNA]</scope>
    <source>
        <strain evidence="6">JCM15654</strain>
    </source>
</reference>
<evidence type="ECO:0000259" key="4">
    <source>
        <dbReference type="Pfam" id="PF01261"/>
    </source>
</evidence>
<feature type="active site" description="Proton donor/acceptor" evidence="3">
    <location>
        <position position="262"/>
    </location>
</feature>
<organism evidence="5 6">
    <name type="scientific">Mycolicibacterium brisbanense</name>
    <dbReference type="NCBI Taxonomy" id="146020"/>
    <lineage>
        <taxon>Bacteria</taxon>
        <taxon>Bacillati</taxon>
        <taxon>Actinomycetota</taxon>
        <taxon>Actinomycetes</taxon>
        <taxon>Mycobacteriales</taxon>
        <taxon>Mycobacteriaceae</taxon>
        <taxon>Mycolicibacterium</taxon>
    </lineage>
</organism>
<accession>A0A100VTN3</accession>
<evidence type="ECO:0000256" key="2">
    <source>
        <dbReference type="PIRNR" id="PIRNR006241"/>
    </source>
</evidence>
<dbReference type="AlphaFoldDB" id="A0A100VTN3"/>
<dbReference type="PANTHER" id="PTHR43489">
    <property type="entry name" value="ISOMERASE"/>
    <property type="match status" value="1"/>
</dbReference>
<dbReference type="InterPro" id="IPR013022">
    <property type="entry name" value="Xyl_isomerase-like_TIM-brl"/>
</dbReference>
<dbReference type="GO" id="GO:0008903">
    <property type="term" value="F:hydroxypyruvate isomerase activity"/>
    <property type="evidence" value="ECO:0007669"/>
    <property type="project" value="TreeGrafter"/>
</dbReference>
<name>A0A100VTN3_9MYCO</name>
<evidence type="ECO:0000313" key="5">
    <source>
        <dbReference type="EMBL" id="GAS85917.1"/>
    </source>
</evidence>
<sequence length="296" mass="31308">MHMLKSEDTLDSTIWQQSQANISLLFTELPFERRPAAAAEAGFTAIECWWPFASATPGAGVVDAFVASVADAGVRLRGLNFFAGYMAAGDRGIASHPGRRQEFDDSVAIALDIGARLGVTGFNALYGNRLDDVSDADQDDAALTALTSATELADSIGATVLIEPVSGVATYPLRLAADALDVIRAVRRRITKGRIALLADLYHLTVNGDDLFGLATAHADDIGHVQVADAPGRHEPGSGNAPLTDVIELLAQRGYTGTLGLEYIPIGDTVAGLEWLRQLVPSFGHGNEAARTEVAR</sequence>
<dbReference type="InterPro" id="IPR036237">
    <property type="entry name" value="Xyl_isomerase-like_sf"/>
</dbReference>
<protein>
    <submittedName>
        <fullName evidence="5">Hydroxypyruvate isomerase</fullName>
    </submittedName>
</protein>
<dbReference type="InterPro" id="IPR050417">
    <property type="entry name" value="Sugar_Epim/Isomerase"/>
</dbReference>
<evidence type="ECO:0000256" key="1">
    <source>
        <dbReference type="ARBA" id="ARBA00023235"/>
    </source>
</evidence>
<dbReference type="PIRSF" id="PIRSF006241">
    <property type="entry name" value="HyI"/>
    <property type="match status" value="1"/>
</dbReference>
<proteinExistence type="inferred from homology"/>
<evidence type="ECO:0000313" key="6">
    <source>
        <dbReference type="Proteomes" id="UP000069620"/>
    </source>
</evidence>
<dbReference type="STRING" id="146020.RMCB_0013"/>
<dbReference type="SUPFAM" id="SSF51658">
    <property type="entry name" value="Xylose isomerase-like"/>
    <property type="match status" value="1"/>
</dbReference>
<dbReference type="Pfam" id="PF01261">
    <property type="entry name" value="AP_endonuc_2"/>
    <property type="match status" value="1"/>
</dbReference>